<dbReference type="GO" id="GO:0035523">
    <property type="term" value="P:protein K29-linked deubiquitination"/>
    <property type="evidence" value="ECO:0007669"/>
    <property type="project" value="TreeGrafter"/>
</dbReference>
<evidence type="ECO:0000256" key="11">
    <source>
        <dbReference type="ARBA" id="ARBA00022807"/>
    </source>
</evidence>
<evidence type="ECO:0000259" key="15">
    <source>
        <dbReference type="PROSITE" id="PS50802"/>
    </source>
</evidence>
<evidence type="ECO:0000256" key="4">
    <source>
        <dbReference type="ARBA" id="ARBA00022670"/>
    </source>
</evidence>
<name>A0AAW1D059_9HEMI</name>
<dbReference type="GO" id="GO:0005634">
    <property type="term" value="C:nucleus"/>
    <property type="evidence" value="ECO:0007669"/>
    <property type="project" value="TreeGrafter"/>
</dbReference>
<evidence type="ECO:0000256" key="2">
    <source>
        <dbReference type="ARBA" id="ARBA00005865"/>
    </source>
</evidence>
<dbReference type="GO" id="GO:0071947">
    <property type="term" value="P:protein deubiquitination involved in ubiquitin-dependent protein catabolic process"/>
    <property type="evidence" value="ECO:0007669"/>
    <property type="project" value="TreeGrafter"/>
</dbReference>
<comment type="similarity">
    <text evidence="2">Belongs to the peptidase C64 family.</text>
</comment>
<keyword evidence="6" id="KW-0479">Metal-binding</keyword>
<dbReference type="GO" id="GO:0004843">
    <property type="term" value="F:cysteine-type deubiquitinase activity"/>
    <property type="evidence" value="ECO:0007669"/>
    <property type="project" value="UniProtKB-EC"/>
</dbReference>
<dbReference type="PANTHER" id="PTHR13367">
    <property type="entry name" value="UBIQUITIN THIOESTERASE"/>
    <property type="match status" value="1"/>
</dbReference>
<dbReference type="AlphaFoldDB" id="A0AAW1D059"/>
<keyword evidence="17" id="KW-1185">Reference proteome</keyword>
<keyword evidence="7" id="KW-0677">Repeat</keyword>
<dbReference type="InterPro" id="IPR036443">
    <property type="entry name" value="Znf_RanBP2_sf"/>
</dbReference>
<evidence type="ECO:0000256" key="9">
    <source>
        <dbReference type="ARBA" id="ARBA00022786"/>
    </source>
</evidence>
<feature type="domain" description="RanBP2-type" evidence="14">
    <location>
        <begin position="98"/>
        <end position="128"/>
    </location>
</feature>
<evidence type="ECO:0000256" key="10">
    <source>
        <dbReference type="ARBA" id="ARBA00022801"/>
    </source>
</evidence>
<dbReference type="EMBL" id="JAPXFL010000009">
    <property type="protein sequence ID" value="KAK9501939.1"/>
    <property type="molecule type" value="Genomic_DNA"/>
</dbReference>
<dbReference type="Gene3D" id="1.25.40.560">
    <property type="match status" value="1"/>
</dbReference>
<organism evidence="16 17">
    <name type="scientific">Rhynocoris fuscipes</name>
    <dbReference type="NCBI Taxonomy" id="488301"/>
    <lineage>
        <taxon>Eukaryota</taxon>
        <taxon>Metazoa</taxon>
        <taxon>Ecdysozoa</taxon>
        <taxon>Arthropoda</taxon>
        <taxon>Hexapoda</taxon>
        <taxon>Insecta</taxon>
        <taxon>Pterygota</taxon>
        <taxon>Neoptera</taxon>
        <taxon>Paraneoptera</taxon>
        <taxon>Hemiptera</taxon>
        <taxon>Heteroptera</taxon>
        <taxon>Panheteroptera</taxon>
        <taxon>Cimicomorpha</taxon>
        <taxon>Reduviidae</taxon>
        <taxon>Harpactorinae</taxon>
        <taxon>Harpactorini</taxon>
        <taxon>Rhynocoris</taxon>
    </lineage>
</organism>
<dbReference type="SUPFAM" id="SSF90209">
    <property type="entry name" value="Ran binding protein zinc finger-like"/>
    <property type="match status" value="2"/>
</dbReference>
<dbReference type="PROSITE" id="PS50199">
    <property type="entry name" value="ZF_RANBP2_2"/>
    <property type="match status" value="2"/>
</dbReference>
<dbReference type="Gene3D" id="4.10.1060.10">
    <property type="entry name" value="Zinc finger, RanBP2-type"/>
    <property type="match status" value="2"/>
</dbReference>
<keyword evidence="9" id="KW-0833">Ubl conjugation pathway</keyword>
<dbReference type="Proteomes" id="UP001461498">
    <property type="component" value="Unassembled WGS sequence"/>
</dbReference>
<dbReference type="GO" id="GO:0016055">
    <property type="term" value="P:Wnt signaling pathway"/>
    <property type="evidence" value="ECO:0007669"/>
    <property type="project" value="UniProtKB-KW"/>
</dbReference>
<evidence type="ECO:0000256" key="12">
    <source>
        <dbReference type="ARBA" id="ARBA00022833"/>
    </source>
</evidence>
<dbReference type="InterPro" id="IPR051346">
    <property type="entry name" value="OTU_Deubiquitinase"/>
</dbReference>
<evidence type="ECO:0000256" key="3">
    <source>
        <dbReference type="ARBA" id="ARBA00012759"/>
    </source>
</evidence>
<dbReference type="Pfam" id="PF02338">
    <property type="entry name" value="OTU"/>
    <property type="match status" value="1"/>
</dbReference>
<dbReference type="GO" id="GO:0070530">
    <property type="term" value="F:K63-linked polyubiquitin modification-dependent protein binding"/>
    <property type="evidence" value="ECO:0007669"/>
    <property type="project" value="TreeGrafter"/>
</dbReference>
<evidence type="ECO:0000256" key="6">
    <source>
        <dbReference type="ARBA" id="ARBA00022723"/>
    </source>
</evidence>
<dbReference type="PROSITE" id="PS50802">
    <property type="entry name" value="OTU"/>
    <property type="match status" value="1"/>
</dbReference>
<proteinExistence type="inferred from homology"/>
<dbReference type="GO" id="GO:0005737">
    <property type="term" value="C:cytoplasm"/>
    <property type="evidence" value="ECO:0007669"/>
    <property type="project" value="TreeGrafter"/>
</dbReference>
<dbReference type="GO" id="GO:0008270">
    <property type="term" value="F:zinc ion binding"/>
    <property type="evidence" value="ECO:0007669"/>
    <property type="project" value="UniProtKB-KW"/>
</dbReference>
<dbReference type="InterPro" id="IPR041294">
    <property type="entry name" value="AnkUBD"/>
</dbReference>
<evidence type="ECO:0000256" key="5">
    <source>
        <dbReference type="ARBA" id="ARBA00022687"/>
    </source>
</evidence>
<keyword evidence="8 13" id="KW-0863">Zinc-finger</keyword>
<comment type="catalytic activity">
    <reaction evidence="1">
        <text>Thiol-dependent hydrolysis of ester, thioester, amide, peptide and isopeptide bonds formed by the C-terminal Gly of ubiquitin (a 76-residue protein attached to proteins as an intracellular targeting signal).</text>
        <dbReference type="EC" id="3.4.19.12"/>
    </reaction>
</comment>
<accession>A0AAW1D059</accession>
<evidence type="ECO:0000256" key="13">
    <source>
        <dbReference type="PROSITE-ProRule" id="PRU00322"/>
    </source>
</evidence>
<dbReference type="GO" id="GO:0016477">
    <property type="term" value="P:cell migration"/>
    <property type="evidence" value="ECO:0007669"/>
    <property type="project" value="TreeGrafter"/>
</dbReference>
<dbReference type="PROSITE" id="PS01358">
    <property type="entry name" value="ZF_RANBP2_1"/>
    <property type="match status" value="2"/>
</dbReference>
<keyword evidence="11" id="KW-0788">Thiol protease</keyword>
<dbReference type="CDD" id="cd22767">
    <property type="entry name" value="OTU_ZRANB1"/>
    <property type="match status" value="1"/>
</dbReference>
<evidence type="ECO:0000313" key="17">
    <source>
        <dbReference type="Proteomes" id="UP001461498"/>
    </source>
</evidence>
<dbReference type="PANTHER" id="PTHR13367:SF28">
    <property type="entry name" value="UBIQUITIN THIOESTERASE ZRANB1"/>
    <property type="match status" value="1"/>
</dbReference>
<dbReference type="EMBL" id="JAPXFL010000009">
    <property type="protein sequence ID" value="KAK9501940.1"/>
    <property type="molecule type" value="Genomic_DNA"/>
</dbReference>
<feature type="domain" description="OTU" evidence="15">
    <location>
        <begin position="362"/>
        <end position="520"/>
    </location>
</feature>
<protein>
    <recommendedName>
        <fullName evidence="3">ubiquitinyl hydrolase 1</fullName>
        <ecNumber evidence="3">3.4.19.12</ecNumber>
    </recommendedName>
</protein>
<gene>
    <name evidence="16" type="ORF">O3M35_012569</name>
</gene>
<dbReference type="Pfam" id="PF18418">
    <property type="entry name" value="AnkUBD"/>
    <property type="match status" value="1"/>
</dbReference>
<dbReference type="Pfam" id="PF00641">
    <property type="entry name" value="Zn_ribbon_RanBP"/>
    <property type="match status" value="2"/>
</dbReference>
<evidence type="ECO:0000313" key="16">
    <source>
        <dbReference type="EMBL" id="KAK9501939.1"/>
    </source>
</evidence>
<dbReference type="InterPro" id="IPR003323">
    <property type="entry name" value="OTU_dom"/>
</dbReference>
<evidence type="ECO:0000256" key="8">
    <source>
        <dbReference type="ARBA" id="ARBA00022771"/>
    </source>
</evidence>
<feature type="domain" description="RanBP2-type" evidence="14">
    <location>
        <begin position="3"/>
        <end position="32"/>
    </location>
</feature>
<dbReference type="InterPro" id="IPR001876">
    <property type="entry name" value="Znf_RanBP2"/>
</dbReference>
<dbReference type="GO" id="GO:0030177">
    <property type="term" value="P:positive regulation of Wnt signaling pathway"/>
    <property type="evidence" value="ECO:0007669"/>
    <property type="project" value="TreeGrafter"/>
</dbReference>
<keyword evidence="10" id="KW-0378">Hydrolase</keyword>
<evidence type="ECO:0000256" key="1">
    <source>
        <dbReference type="ARBA" id="ARBA00000707"/>
    </source>
</evidence>
<dbReference type="GO" id="GO:1990168">
    <property type="term" value="P:protein K33-linked deubiquitination"/>
    <property type="evidence" value="ECO:0007669"/>
    <property type="project" value="TreeGrafter"/>
</dbReference>
<keyword evidence="12" id="KW-0862">Zinc</keyword>
<evidence type="ECO:0000259" key="14">
    <source>
        <dbReference type="PROSITE" id="PS50199"/>
    </source>
</evidence>
<keyword evidence="5" id="KW-0879">Wnt signaling pathway</keyword>
<reference evidence="16 17" key="1">
    <citation type="submission" date="2022-12" db="EMBL/GenBank/DDBJ databases">
        <title>Chromosome-level genome assembly of true bugs.</title>
        <authorList>
            <person name="Ma L."/>
            <person name="Li H."/>
        </authorList>
    </citation>
    <scope>NUCLEOTIDE SEQUENCE [LARGE SCALE GENOMIC DNA]</scope>
    <source>
        <strain evidence="16">Lab_2022b</strain>
    </source>
</reference>
<dbReference type="SMART" id="SM00547">
    <property type="entry name" value="ZnF_RBZ"/>
    <property type="match status" value="2"/>
</dbReference>
<comment type="caution">
    <text evidence="16">The sequence shown here is derived from an EMBL/GenBank/DDBJ whole genome shotgun (WGS) entry which is preliminary data.</text>
</comment>
<dbReference type="EC" id="3.4.19.12" evidence="3"/>
<evidence type="ECO:0000256" key="7">
    <source>
        <dbReference type="ARBA" id="ARBA00022737"/>
    </source>
</evidence>
<dbReference type="GO" id="GO:0007010">
    <property type="term" value="P:cytoskeleton organization"/>
    <property type="evidence" value="ECO:0007669"/>
    <property type="project" value="TreeGrafter"/>
</dbReference>
<sequence length="637" mass="70701">MSREAKWICEYCTYENFPNALKCTMCRGAKPLSSEDIYRLRNSDDGAVGSGGGGGGGGGGGTPSTIITADNLHEQLKPLRITDSEISKQSTTNQYQTCSGAKWSCGTCTYENWPKSKKCIMCGSAAPSVPSPVGRMSPSRSNLSIISTSSPERDITINRDNKSRCSSRRIGEASTAGNNYEYERRRRQADWTWLRACQGVVEGDSVPVEAFLESGGDPTRQLTPSEVSLLNRPSAFDPGHTLVHLAIRFHREDMLAMLVSSIDGGGPGLKRVPSYVAPELASAIRRHAATIFNAKHSHSLPFPFITEFTTFTLPSEIEELPAAVQEQLFDELLDRDVQQQLESEPPVINWSVEITAQLGSRLHALWNRSQGDCLLDSLMQATWGVFDRDNLLRRALADSLTHGGHLLYPRWLESETRQARQLEFSLSEAQWAEDWSSLVGRASQPGASLQQLHVFALAHVLRRPVIVYGVKYVKSFRGEDIGYAGFQGVYLPLLWEPSFCTSTPVALGYTRGHFSALVPIEQSYQSRSHDMGVSNNMPRLCYLPLVDSEHKLLPIHFLTKAEIGTEEHLLRQWLDVTITDGGLLVAKQRPQARPLLVAQMLEEWLNHYRSIAQMSGTPYSRTIPAHDFSSDGDTDDE</sequence>
<keyword evidence="4" id="KW-0645">Protease</keyword>
<dbReference type="InterPro" id="IPR049768">
    <property type="entry name" value="ZRANB1_OTU"/>
</dbReference>